<comment type="caution">
    <text evidence="1">The sequence shown here is derived from an EMBL/GenBank/DDBJ whole genome shotgun (WGS) entry which is preliminary data.</text>
</comment>
<dbReference type="PATRIC" id="fig|626887.3.peg.1414"/>
<protein>
    <recommendedName>
        <fullName evidence="3">Cation transporter</fullName>
    </recommendedName>
</protein>
<dbReference type="STRING" id="626887.J057_07136"/>
<sequence length="101" mass="11424">MRITLAELRALEHPRIDLLEILSLEGQFYMARLHMGDGMRVLSDDGGKTRLMKSAWQVQDILGSFDVLRTEVVHASAYGEMVGLSSDAVEPLRIQVQEVRR</sequence>
<keyword evidence="2" id="KW-1185">Reference proteome</keyword>
<accession>N6W4M9</accession>
<reference evidence="1 2" key="1">
    <citation type="journal article" date="2013" name="Genome Announc.">
        <title>Genome Sequence of the Polycyclic Aromatic Hydrocarbon-Degrading Bacterium Strain Marinobacter nanhaiticus D15-8WT.</title>
        <authorList>
            <person name="Cui Z."/>
            <person name="Gao W."/>
            <person name="Li Q."/>
            <person name="Xu G."/>
            <person name="Zheng L."/>
        </authorList>
    </citation>
    <scope>NUCLEOTIDE SEQUENCE [LARGE SCALE GENOMIC DNA]</scope>
    <source>
        <strain evidence="1 2">D15-8W</strain>
    </source>
</reference>
<dbReference type="InterPro" id="IPR045508">
    <property type="entry name" value="DUF6482"/>
</dbReference>
<dbReference type="Proteomes" id="UP000013165">
    <property type="component" value="Unassembled WGS sequence"/>
</dbReference>
<evidence type="ECO:0000313" key="2">
    <source>
        <dbReference type="Proteomes" id="UP000013165"/>
    </source>
</evidence>
<dbReference type="EMBL" id="APLQ01000011">
    <property type="protein sequence ID" value="ENO15104.1"/>
    <property type="molecule type" value="Genomic_DNA"/>
</dbReference>
<organism evidence="1 2">
    <name type="scientific">Marinobacter nanhaiticus D15-8W</name>
    <dbReference type="NCBI Taxonomy" id="626887"/>
    <lineage>
        <taxon>Bacteria</taxon>
        <taxon>Pseudomonadati</taxon>
        <taxon>Pseudomonadota</taxon>
        <taxon>Gammaproteobacteria</taxon>
        <taxon>Pseudomonadales</taxon>
        <taxon>Marinobacteraceae</taxon>
        <taxon>Marinobacter</taxon>
    </lineage>
</organism>
<gene>
    <name evidence="1" type="ORF">J057_07136</name>
</gene>
<dbReference type="Pfam" id="PF20090">
    <property type="entry name" value="DUF6482"/>
    <property type="match status" value="1"/>
</dbReference>
<dbReference type="OrthoDB" id="5600613at2"/>
<name>N6W4M9_9GAMM</name>
<dbReference type="AlphaFoldDB" id="N6W4M9"/>
<dbReference type="eggNOG" id="ENOG5032XHQ">
    <property type="taxonomic scope" value="Bacteria"/>
</dbReference>
<evidence type="ECO:0000313" key="1">
    <source>
        <dbReference type="EMBL" id="ENO15104.1"/>
    </source>
</evidence>
<evidence type="ECO:0008006" key="3">
    <source>
        <dbReference type="Google" id="ProtNLM"/>
    </source>
</evidence>
<dbReference type="RefSeq" id="WP_004579400.1">
    <property type="nucleotide sequence ID" value="NZ_AP028878.1"/>
</dbReference>
<proteinExistence type="predicted"/>
<dbReference type="HOGENOM" id="CLU_159999_1_0_6"/>